<proteinExistence type="predicted"/>
<dbReference type="PROSITE" id="PS01081">
    <property type="entry name" value="HTH_TETR_1"/>
    <property type="match status" value="1"/>
</dbReference>
<dbReference type="Gene3D" id="1.10.10.60">
    <property type="entry name" value="Homeodomain-like"/>
    <property type="match status" value="1"/>
</dbReference>
<sequence length="205" mass="22108">MNAASSKLTDTKRAQILSGARAMFMEHGFASTSVEKIAKAAGVSKGTIYNYFPSKEILFVALVTGECDCEAQLPNAADLMAAPIENVLTQFGSQCLEGLLHEDQQRLFRIVLAEVMQFPQLGQLIESTGPALSMSVLAEYLTKLDQAGQLNIPHPKLAAEQFMALCDAGIIRRMQLSVGNPTQDEIDLQVASAVKLFINGYAPSA</sequence>
<dbReference type="Proteomes" id="UP001195660">
    <property type="component" value="Unassembled WGS sequence"/>
</dbReference>
<dbReference type="InterPro" id="IPR050109">
    <property type="entry name" value="HTH-type_TetR-like_transc_reg"/>
</dbReference>
<dbReference type="PANTHER" id="PTHR30055">
    <property type="entry name" value="HTH-TYPE TRANSCRIPTIONAL REGULATOR RUTR"/>
    <property type="match status" value="1"/>
</dbReference>
<dbReference type="Pfam" id="PF00440">
    <property type="entry name" value="TetR_N"/>
    <property type="match status" value="1"/>
</dbReference>
<dbReference type="InterPro" id="IPR009057">
    <property type="entry name" value="Homeodomain-like_sf"/>
</dbReference>
<keyword evidence="4" id="KW-0804">Transcription</keyword>
<evidence type="ECO:0000313" key="8">
    <source>
        <dbReference type="Proteomes" id="UP001195660"/>
    </source>
</evidence>
<keyword evidence="1" id="KW-0678">Repressor</keyword>
<dbReference type="Gene3D" id="1.10.357.10">
    <property type="entry name" value="Tetracycline Repressor, domain 2"/>
    <property type="match status" value="1"/>
</dbReference>
<evidence type="ECO:0000256" key="3">
    <source>
        <dbReference type="ARBA" id="ARBA00023125"/>
    </source>
</evidence>
<name>A0ABS2CEZ8_9NEIS</name>
<dbReference type="SUPFAM" id="SSF46689">
    <property type="entry name" value="Homeodomain-like"/>
    <property type="match status" value="1"/>
</dbReference>
<dbReference type="InterPro" id="IPR039536">
    <property type="entry name" value="TetR_C_Proteobacteria"/>
</dbReference>
<dbReference type="EMBL" id="WOFE01000010">
    <property type="protein sequence ID" value="MBM5572734.1"/>
    <property type="molecule type" value="Genomic_DNA"/>
</dbReference>
<dbReference type="InterPro" id="IPR023772">
    <property type="entry name" value="DNA-bd_HTH_TetR-type_CS"/>
</dbReference>
<protein>
    <submittedName>
        <fullName evidence="7">TetR family transcriptional regulator</fullName>
    </submittedName>
</protein>
<evidence type="ECO:0000256" key="4">
    <source>
        <dbReference type="ARBA" id="ARBA00023163"/>
    </source>
</evidence>
<evidence type="ECO:0000256" key="5">
    <source>
        <dbReference type="PROSITE-ProRule" id="PRU00335"/>
    </source>
</evidence>
<dbReference type="PRINTS" id="PR00455">
    <property type="entry name" value="HTHTETR"/>
</dbReference>
<feature type="DNA-binding region" description="H-T-H motif" evidence="5">
    <location>
        <begin position="33"/>
        <end position="52"/>
    </location>
</feature>
<dbReference type="Pfam" id="PF14246">
    <property type="entry name" value="TetR_C_7"/>
    <property type="match status" value="1"/>
</dbReference>
<keyword evidence="3 5" id="KW-0238">DNA-binding</keyword>
<keyword evidence="2" id="KW-0805">Transcription regulation</keyword>
<dbReference type="PROSITE" id="PS50977">
    <property type="entry name" value="HTH_TETR_2"/>
    <property type="match status" value="1"/>
</dbReference>
<comment type="caution">
    <text evidence="7">The sequence shown here is derived from an EMBL/GenBank/DDBJ whole genome shotgun (WGS) entry which is preliminary data.</text>
</comment>
<accession>A0ABS2CEZ8</accession>
<evidence type="ECO:0000256" key="2">
    <source>
        <dbReference type="ARBA" id="ARBA00023015"/>
    </source>
</evidence>
<evidence type="ECO:0000256" key="1">
    <source>
        <dbReference type="ARBA" id="ARBA00022491"/>
    </source>
</evidence>
<evidence type="ECO:0000259" key="6">
    <source>
        <dbReference type="PROSITE" id="PS50977"/>
    </source>
</evidence>
<gene>
    <name evidence="7" type="ORF">GM173_14260</name>
</gene>
<reference evidence="7 8" key="1">
    <citation type="submission" date="2019-11" db="EMBL/GenBank/DDBJ databases">
        <title>Novel Deefgea species.</title>
        <authorList>
            <person name="Han J.-H."/>
        </authorList>
    </citation>
    <scope>NUCLEOTIDE SEQUENCE [LARGE SCALE GENOMIC DNA]</scope>
    <source>
        <strain evidence="7 8">LMG 24817</strain>
    </source>
</reference>
<dbReference type="InterPro" id="IPR001647">
    <property type="entry name" value="HTH_TetR"/>
</dbReference>
<dbReference type="RefSeq" id="WP_203572064.1">
    <property type="nucleotide sequence ID" value="NZ_WOFE01000010.1"/>
</dbReference>
<keyword evidence="8" id="KW-1185">Reference proteome</keyword>
<dbReference type="PANTHER" id="PTHR30055:SF146">
    <property type="entry name" value="HTH-TYPE TRANSCRIPTIONAL DUAL REGULATOR CECR"/>
    <property type="match status" value="1"/>
</dbReference>
<feature type="domain" description="HTH tetR-type" evidence="6">
    <location>
        <begin position="10"/>
        <end position="70"/>
    </location>
</feature>
<evidence type="ECO:0000313" key="7">
    <source>
        <dbReference type="EMBL" id="MBM5572734.1"/>
    </source>
</evidence>
<organism evidence="7 8">
    <name type="scientific">Deefgea chitinilytica</name>
    <dbReference type="NCBI Taxonomy" id="570276"/>
    <lineage>
        <taxon>Bacteria</taxon>
        <taxon>Pseudomonadati</taxon>
        <taxon>Pseudomonadota</taxon>
        <taxon>Betaproteobacteria</taxon>
        <taxon>Neisseriales</taxon>
        <taxon>Chitinibacteraceae</taxon>
        <taxon>Deefgea</taxon>
    </lineage>
</organism>